<accession>A0A182J8V0</accession>
<sequence length="186" mass="19787">MSWQAAQMRVRYIQLISTDGQKFYAQIVNGGVGTANPASTDILVTAVHSGNLNVLMSVTFLKIISKTPAKLSARLLLVILSFAIVGSLAQSPEALNYPNVVAFGVFGGTICYSNSVSVKSIVPVTTRTFTFTPATALMYVVCYNNLRLFPFEVTLLGGGLGATTQTSIVVSSVNGKLFVNCDAYCV</sequence>
<dbReference type="EnsemblMetazoa" id="AATE013576-RA">
    <property type="protein sequence ID" value="AATE013576-PA.1"/>
    <property type="gene ID" value="AATE013576"/>
</dbReference>
<dbReference type="AlphaFoldDB" id="A0A182J8V0"/>
<protein>
    <submittedName>
        <fullName evidence="1">Uncharacterized protein</fullName>
    </submittedName>
</protein>
<proteinExistence type="predicted"/>
<reference evidence="1" key="1">
    <citation type="submission" date="2022-08" db="UniProtKB">
        <authorList>
            <consortium name="EnsemblMetazoa"/>
        </authorList>
    </citation>
    <scope>IDENTIFICATION</scope>
    <source>
        <strain evidence="1">EBRO</strain>
    </source>
</reference>
<name>A0A182J8V0_ANOAO</name>
<dbReference type="VEuPathDB" id="VectorBase:AATE013576"/>
<evidence type="ECO:0000313" key="1">
    <source>
        <dbReference type="EnsemblMetazoa" id="AATE013576-PA.1"/>
    </source>
</evidence>
<organism evidence="1">
    <name type="scientific">Anopheles atroparvus</name>
    <name type="common">European mosquito</name>
    <dbReference type="NCBI Taxonomy" id="41427"/>
    <lineage>
        <taxon>Eukaryota</taxon>
        <taxon>Metazoa</taxon>
        <taxon>Ecdysozoa</taxon>
        <taxon>Arthropoda</taxon>
        <taxon>Hexapoda</taxon>
        <taxon>Insecta</taxon>
        <taxon>Pterygota</taxon>
        <taxon>Neoptera</taxon>
        <taxon>Endopterygota</taxon>
        <taxon>Diptera</taxon>
        <taxon>Nematocera</taxon>
        <taxon>Culicoidea</taxon>
        <taxon>Culicidae</taxon>
        <taxon>Anophelinae</taxon>
        <taxon>Anopheles</taxon>
    </lineage>
</organism>